<keyword evidence="2" id="KW-1185">Reference proteome</keyword>
<protein>
    <submittedName>
        <fullName evidence="1">Uncharacterized protein</fullName>
    </submittedName>
</protein>
<accession>A0A0E0JJ05</accession>
<dbReference type="EnsemblPlants" id="OPUNC01G16720.1">
    <property type="protein sequence ID" value="OPUNC01G16720.1"/>
    <property type="gene ID" value="OPUNC01G16720"/>
</dbReference>
<evidence type="ECO:0000313" key="1">
    <source>
        <dbReference type="EnsemblPlants" id="OPUNC01G16720.1"/>
    </source>
</evidence>
<dbReference type="Proteomes" id="UP000026962">
    <property type="component" value="Chromosome 1"/>
</dbReference>
<reference evidence="1" key="2">
    <citation type="submission" date="2018-05" db="EMBL/GenBank/DDBJ databases">
        <title>OpunRS2 (Oryza punctata Reference Sequence Version 2).</title>
        <authorList>
            <person name="Zhang J."/>
            <person name="Kudrna D."/>
            <person name="Lee S."/>
            <person name="Talag J."/>
            <person name="Welchert J."/>
            <person name="Wing R.A."/>
        </authorList>
    </citation>
    <scope>NUCLEOTIDE SEQUENCE [LARGE SCALE GENOMIC DNA]</scope>
</reference>
<proteinExistence type="predicted"/>
<evidence type="ECO:0000313" key="2">
    <source>
        <dbReference type="Proteomes" id="UP000026962"/>
    </source>
</evidence>
<sequence>MEEDDDTVAVDGGGRRWLRRRRCFRSRCRTPSSTLTNKEVFTCTKSNNRRLLNMMDGCYYTTSSSSLYHAAISFHDSIIDYHSPLGCPLHYQSQDTD</sequence>
<dbReference type="AlphaFoldDB" id="A0A0E0JJ05"/>
<organism evidence="1">
    <name type="scientific">Oryza punctata</name>
    <name type="common">Red rice</name>
    <dbReference type="NCBI Taxonomy" id="4537"/>
    <lineage>
        <taxon>Eukaryota</taxon>
        <taxon>Viridiplantae</taxon>
        <taxon>Streptophyta</taxon>
        <taxon>Embryophyta</taxon>
        <taxon>Tracheophyta</taxon>
        <taxon>Spermatophyta</taxon>
        <taxon>Magnoliopsida</taxon>
        <taxon>Liliopsida</taxon>
        <taxon>Poales</taxon>
        <taxon>Poaceae</taxon>
        <taxon>BOP clade</taxon>
        <taxon>Oryzoideae</taxon>
        <taxon>Oryzeae</taxon>
        <taxon>Oryzinae</taxon>
        <taxon>Oryza</taxon>
    </lineage>
</organism>
<dbReference type="HOGENOM" id="CLU_120192_1_1_1"/>
<reference evidence="1" key="1">
    <citation type="submission" date="2015-04" db="UniProtKB">
        <authorList>
            <consortium name="EnsemblPlants"/>
        </authorList>
    </citation>
    <scope>IDENTIFICATION</scope>
</reference>
<name>A0A0E0JJ05_ORYPU</name>
<dbReference type="Gramene" id="OPUNC01G16720.1">
    <property type="protein sequence ID" value="OPUNC01G16720.1"/>
    <property type="gene ID" value="OPUNC01G16720"/>
</dbReference>
<dbReference type="OMA" id="DYHSPLG"/>